<dbReference type="RefSeq" id="WP_158869249.1">
    <property type="nucleotide sequence ID" value="NZ_CP046401.1"/>
</dbReference>
<dbReference type="AlphaFoldDB" id="A0A6I6JUA6"/>
<sequence>MKSVKRLGIWMDHSTANIFELLYDTVISKTLKSIPSFPDQVQNLRMDESLMHNKEQNEQSAFYKKLSYVINDYSDVLLFGPTDAKTELFNVLKSNRQFEKIRISVQPADNMTNNQQKAFVKDFFNAHGKMANK</sequence>
<gene>
    <name evidence="1" type="ORF">GM418_21300</name>
</gene>
<dbReference type="EMBL" id="CP046401">
    <property type="protein sequence ID" value="QGY46111.1"/>
    <property type="molecule type" value="Genomic_DNA"/>
</dbReference>
<proteinExistence type="predicted"/>
<evidence type="ECO:0000313" key="2">
    <source>
        <dbReference type="Proteomes" id="UP000428260"/>
    </source>
</evidence>
<dbReference type="Proteomes" id="UP000428260">
    <property type="component" value="Chromosome"/>
</dbReference>
<organism evidence="1 2">
    <name type="scientific">Maribellus comscasis</name>
    <dbReference type="NCBI Taxonomy" id="2681766"/>
    <lineage>
        <taxon>Bacteria</taxon>
        <taxon>Pseudomonadati</taxon>
        <taxon>Bacteroidota</taxon>
        <taxon>Bacteroidia</taxon>
        <taxon>Marinilabiliales</taxon>
        <taxon>Prolixibacteraceae</taxon>
        <taxon>Maribellus</taxon>
    </lineage>
</organism>
<dbReference type="KEGG" id="mcos:GM418_21300"/>
<name>A0A6I6JUA6_9BACT</name>
<keyword evidence="2" id="KW-1185">Reference proteome</keyword>
<evidence type="ECO:0000313" key="1">
    <source>
        <dbReference type="EMBL" id="QGY46111.1"/>
    </source>
</evidence>
<protein>
    <submittedName>
        <fullName evidence="1">Uncharacterized protein</fullName>
    </submittedName>
</protein>
<accession>A0A6I6JUA6</accession>
<dbReference type="SUPFAM" id="SSF53137">
    <property type="entry name" value="Translational machinery components"/>
    <property type="match status" value="1"/>
</dbReference>
<reference evidence="1 2" key="1">
    <citation type="submission" date="2019-11" db="EMBL/GenBank/DDBJ databases">
        <authorList>
            <person name="Zheng R.K."/>
            <person name="Sun C.M."/>
        </authorList>
    </citation>
    <scope>NUCLEOTIDE SEQUENCE [LARGE SCALE GENOMIC DNA]</scope>
    <source>
        <strain evidence="1 2">WC007</strain>
    </source>
</reference>